<feature type="compositionally biased region" description="Polar residues" evidence="1">
    <location>
        <begin position="8"/>
        <end position="19"/>
    </location>
</feature>
<evidence type="ECO:0000256" key="1">
    <source>
        <dbReference type="SAM" id="MobiDB-lite"/>
    </source>
</evidence>
<dbReference type="GeneID" id="59266325"/>
<dbReference type="RefSeq" id="XP_037187617.1">
    <property type="nucleotide sequence ID" value="XM_037342633.1"/>
</dbReference>
<gene>
    <name evidence="2" type="ORF">Bfra_012316</name>
</gene>
<dbReference type="OrthoDB" id="3530723at2759"/>
<feature type="region of interest" description="Disordered" evidence="1">
    <location>
        <begin position="1"/>
        <end position="23"/>
    </location>
</feature>
<comment type="caution">
    <text evidence="2">The sequence shown here is derived from an EMBL/GenBank/DDBJ whole genome shotgun (WGS) entry which is preliminary data.</text>
</comment>
<organism evidence="2 3">
    <name type="scientific">Botrytis fragariae</name>
    <dbReference type="NCBI Taxonomy" id="1964551"/>
    <lineage>
        <taxon>Eukaryota</taxon>
        <taxon>Fungi</taxon>
        <taxon>Dikarya</taxon>
        <taxon>Ascomycota</taxon>
        <taxon>Pezizomycotina</taxon>
        <taxon>Leotiomycetes</taxon>
        <taxon>Helotiales</taxon>
        <taxon>Sclerotiniaceae</taxon>
        <taxon>Botrytis</taxon>
    </lineage>
</organism>
<name>A0A8H6EE09_9HELO</name>
<dbReference type="Proteomes" id="UP000531561">
    <property type="component" value="Unassembled WGS sequence"/>
</dbReference>
<reference evidence="2 3" key="1">
    <citation type="journal article" date="2020" name="Phytopathology">
        <title>A high-quality genome resource of Botrytis fragariae, a new and rapidly spreading fungal pathogen causing strawberry gray mold in the U.S.A.</title>
        <authorList>
            <person name="Wu Y."/>
            <person name="Saski C.A."/>
            <person name="Schnabel G."/>
            <person name="Xiao S."/>
            <person name="Hu M."/>
        </authorList>
    </citation>
    <scope>NUCLEOTIDE SEQUENCE [LARGE SCALE GENOMIC DNA]</scope>
    <source>
        <strain evidence="2 3">BVB16</strain>
    </source>
</reference>
<evidence type="ECO:0000313" key="2">
    <source>
        <dbReference type="EMBL" id="KAF5868668.1"/>
    </source>
</evidence>
<keyword evidence="3" id="KW-1185">Reference proteome</keyword>
<dbReference type="EMBL" id="JABFCT010000021">
    <property type="protein sequence ID" value="KAF5868668.1"/>
    <property type="molecule type" value="Genomic_DNA"/>
</dbReference>
<accession>A0A8H6EE09</accession>
<protein>
    <submittedName>
        <fullName evidence="2">Uncharacterized protein</fullName>
    </submittedName>
</protein>
<evidence type="ECO:0000313" key="3">
    <source>
        <dbReference type="Proteomes" id="UP000531561"/>
    </source>
</evidence>
<sequence>MNPRLNGLASQKPQTASNKSESESKYAFTQKIVLRTLDRKILDEGLRKQWKFFSEDDKMFGSLNIRGGYIAHDMCIWRKYISSSSPKDVLNLKQCLAEKAWRFWEKNPDPVWIPGAKEEEAFVEAYENMVKIIQGIPAEETDNYCAYIEHRLRLATSTEGGEILGPVLHEVLSNKVSNPEMRLAAKKRKSSKEVKAKSLDARSFTLLKKQSLGKRKRLTGDGDDDGMDLVNNSSDRNIITTAAGTSTVYSKPLEDETFKFQIYHSSIPLLGVRLWLHDPFQSHHHRIQMHDDFY</sequence>
<proteinExistence type="predicted"/>
<dbReference type="AlphaFoldDB" id="A0A8H6EE09"/>